<organism evidence="2 3">
    <name type="scientific">Candidatus Wallbacteria bacterium GWC2_49_35</name>
    <dbReference type="NCBI Taxonomy" id="1817813"/>
    <lineage>
        <taxon>Bacteria</taxon>
        <taxon>Candidatus Walliibacteriota</taxon>
    </lineage>
</organism>
<proteinExistence type="predicted"/>
<feature type="chain" id="PRO_5009533664" description="DUF5666 domain-containing protein" evidence="1">
    <location>
        <begin position="24"/>
        <end position="155"/>
    </location>
</feature>
<evidence type="ECO:0000256" key="1">
    <source>
        <dbReference type="SAM" id="SignalP"/>
    </source>
</evidence>
<keyword evidence="1" id="KW-0732">Signal</keyword>
<dbReference type="AlphaFoldDB" id="A0A1F7X006"/>
<evidence type="ECO:0000313" key="3">
    <source>
        <dbReference type="Proteomes" id="UP000178735"/>
    </source>
</evidence>
<name>A0A1F7X006_9BACT</name>
<dbReference type="Proteomes" id="UP000178735">
    <property type="component" value="Unassembled WGS sequence"/>
</dbReference>
<feature type="signal peptide" evidence="1">
    <location>
        <begin position="1"/>
        <end position="23"/>
    </location>
</feature>
<dbReference type="EMBL" id="MGFH01000018">
    <property type="protein sequence ID" value="OGM08331.1"/>
    <property type="molecule type" value="Genomic_DNA"/>
</dbReference>
<protein>
    <recommendedName>
        <fullName evidence="4">DUF5666 domain-containing protein</fullName>
    </recommendedName>
</protein>
<evidence type="ECO:0008006" key="4">
    <source>
        <dbReference type="Google" id="ProtNLM"/>
    </source>
</evidence>
<comment type="caution">
    <text evidence="2">The sequence shown here is derived from an EMBL/GenBank/DDBJ whole genome shotgun (WGS) entry which is preliminary data.</text>
</comment>
<evidence type="ECO:0000313" key="2">
    <source>
        <dbReference type="EMBL" id="OGM08331.1"/>
    </source>
</evidence>
<gene>
    <name evidence="2" type="ORF">A2008_10555</name>
</gene>
<sequence length="155" mass="16322">MKKSMLVLSVIMAVVFTMGYAFAQEAPAAAEAPAAEAAAPAEAPAAEAPKADVPAVPATEVVAATEEVLVGKLVDVEGKVTIAVEGQEAVAVKVDAQVEEVKKLEKFAEKTFEFKGTFVTEKVKEGDKEVEQKLFVIASFAEKAVEVVPATEEKK</sequence>
<reference evidence="2 3" key="1">
    <citation type="journal article" date="2016" name="Nat. Commun.">
        <title>Thousands of microbial genomes shed light on interconnected biogeochemical processes in an aquifer system.</title>
        <authorList>
            <person name="Anantharaman K."/>
            <person name="Brown C.T."/>
            <person name="Hug L.A."/>
            <person name="Sharon I."/>
            <person name="Castelle C.J."/>
            <person name="Probst A.J."/>
            <person name="Thomas B.C."/>
            <person name="Singh A."/>
            <person name="Wilkins M.J."/>
            <person name="Karaoz U."/>
            <person name="Brodie E.L."/>
            <person name="Williams K.H."/>
            <person name="Hubbard S.S."/>
            <person name="Banfield J.F."/>
        </authorList>
    </citation>
    <scope>NUCLEOTIDE SEQUENCE [LARGE SCALE GENOMIC DNA]</scope>
</reference>
<accession>A0A1F7X006</accession>